<feature type="region of interest" description="Disordered" evidence="1">
    <location>
        <begin position="288"/>
        <end position="321"/>
    </location>
</feature>
<feature type="compositionally biased region" description="Acidic residues" evidence="1">
    <location>
        <begin position="293"/>
        <end position="305"/>
    </location>
</feature>
<gene>
    <name evidence="3" type="ORF">CVLEPA_LOCUS9194</name>
</gene>
<protein>
    <submittedName>
        <fullName evidence="3">Uncharacterized protein</fullName>
    </submittedName>
</protein>
<dbReference type="EMBL" id="CAWYQH010000057">
    <property type="protein sequence ID" value="CAK8678923.1"/>
    <property type="molecule type" value="Genomic_DNA"/>
</dbReference>
<keyword evidence="2" id="KW-0812">Transmembrane</keyword>
<evidence type="ECO:0000256" key="2">
    <source>
        <dbReference type="SAM" id="Phobius"/>
    </source>
</evidence>
<name>A0ABP0FGX2_CLALP</name>
<comment type="caution">
    <text evidence="3">The sequence shown here is derived from an EMBL/GenBank/DDBJ whole genome shotgun (WGS) entry which is preliminary data.</text>
</comment>
<dbReference type="Gene3D" id="1.20.58.420">
    <property type="entry name" value="AHSP"/>
    <property type="match status" value="1"/>
</dbReference>
<reference evidence="3 4" key="1">
    <citation type="submission" date="2024-02" db="EMBL/GenBank/DDBJ databases">
        <authorList>
            <person name="Daric V."/>
            <person name="Darras S."/>
        </authorList>
    </citation>
    <scope>NUCLEOTIDE SEQUENCE [LARGE SCALE GENOMIC DNA]</scope>
</reference>
<dbReference type="Proteomes" id="UP001642483">
    <property type="component" value="Unassembled WGS sequence"/>
</dbReference>
<feature type="transmembrane region" description="Helical" evidence="2">
    <location>
        <begin position="239"/>
        <end position="259"/>
    </location>
</feature>
<accession>A0ABP0FGX2</accession>
<organism evidence="3 4">
    <name type="scientific">Clavelina lepadiformis</name>
    <name type="common">Light-bulb sea squirt</name>
    <name type="synonym">Ascidia lepadiformis</name>
    <dbReference type="NCBI Taxonomy" id="159417"/>
    <lineage>
        <taxon>Eukaryota</taxon>
        <taxon>Metazoa</taxon>
        <taxon>Chordata</taxon>
        <taxon>Tunicata</taxon>
        <taxon>Ascidiacea</taxon>
        <taxon>Aplousobranchia</taxon>
        <taxon>Clavelinidae</taxon>
        <taxon>Clavelina</taxon>
    </lineage>
</organism>
<proteinExistence type="predicted"/>
<evidence type="ECO:0000313" key="4">
    <source>
        <dbReference type="Proteomes" id="UP001642483"/>
    </source>
</evidence>
<keyword evidence="2" id="KW-1133">Transmembrane helix</keyword>
<keyword evidence="2" id="KW-0472">Membrane</keyword>
<evidence type="ECO:0000313" key="3">
    <source>
        <dbReference type="EMBL" id="CAK8678923.1"/>
    </source>
</evidence>
<keyword evidence="4" id="KW-1185">Reference proteome</keyword>
<feature type="transmembrane region" description="Helical" evidence="2">
    <location>
        <begin position="207"/>
        <end position="227"/>
    </location>
</feature>
<evidence type="ECO:0000256" key="1">
    <source>
        <dbReference type="SAM" id="MobiDB-lite"/>
    </source>
</evidence>
<sequence length="321" mass="36681">MDDIYEKKSLEKYDNTVGCMREVDQRMKTDYRQILERKIDERFIEIKDNIAMDKVIKECNHLYEEKMTQWEGVELEEFVTEHKRMKEESIKKFDDLEKPGTNDFQVRAKKILKNKMERFFTRKKFTVNADLVFKEVLEEYTACLKKRSHLNLNRVLTTKHKKLVWESLQIIQEQLPPECAPEVYEKLLNETKTVYADVKKRNLKWKAGAGILGSVLVAGSIAATVLLPPILPYLAAAEYSTAGLIAALIAGTAAGAGLLPLKVALPNAAEVMDTEVFISAMMIKQEEERALEDADEAGQVDEPNEEPDHTNNDTSDTRPIL</sequence>